<reference evidence="3" key="1">
    <citation type="submission" date="2015-07" db="EMBL/GenBank/DDBJ databases">
        <authorList>
            <person name="Rodrigo-Torres Lidia"/>
            <person name="Arahal R.David."/>
        </authorList>
    </citation>
    <scope>NUCLEOTIDE SEQUENCE [LARGE SCALE GENOMIC DNA]</scope>
    <source>
        <strain evidence="3">CECT 5096</strain>
    </source>
</reference>
<dbReference type="EMBL" id="CXWC01000011">
    <property type="protein sequence ID" value="CTQ74363.1"/>
    <property type="molecule type" value="Genomic_DNA"/>
</dbReference>
<protein>
    <recommendedName>
        <fullName evidence="1">DUF6455 domain-containing protein</fullName>
    </recommendedName>
</protein>
<accession>A0A0M6ZWA8</accession>
<feature type="domain" description="DUF6455" evidence="1">
    <location>
        <begin position="1"/>
        <end position="80"/>
    </location>
</feature>
<dbReference type="Pfam" id="PF20056">
    <property type="entry name" value="DUF6455"/>
    <property type="match status" value="1"/>
</dbReference>
<dbReference type="AlphaFoldDB" id="A0A0M6ZWA8"/>
<evidence type="ECO:0000259" key="1">
    <source>
        <dbReference type="Pfam" id="PF20056"/>
    </source>
</evidence>
<evidence type="ECO:0000313" key="3">
    <source>
        <dbReference type="Proteomes" id="UP000049983"/>
    </source>
</evidence>
<proteinExistence type="predicted"/>
<dbReference type="Proteomes" id="UP000049983">
    <property type="component" value="Unassembled WGS sequence"/>
</dbReference>
<evidence type="ECO:0000313" key="2">
    <source>
        <dbReference type="EMBL" id="CTQ74363.1"/>
    </source>
</evidence>
<keyword evidence="3" id="KW-1185">Reference proteome</keyword>
<gene>
    <name evidence="2" type="ORF">LA5096_04019</name>
</gene>
<dbReference type="InterPro" id="IPR045601">
    <property type="entry name" value="DUF6455"/>
</dbReference>
<name>A0A0M6ZWA8_9HYPH</name>
<sequence length="83" mass="9374">MNWMDRLNERAELMGRMLDAIGAMKNMPTGIHSNAAIRSAAVRCINCRNTEACKQWLSDHPDGATHPMKNCPNAELFNSWLED</sequence>
<organism evidence="2 3">
    <name type="scientific">Roseibium album</name>
    <dbReference type="NCBI Taxonomy" id="311410"/>
    <lineage>
        <taxon>Bacteria</taxon>
        <taxon>Pseudomonadati</taxon>
        <taxon>Pseudomonadota</taxon>
        <taxon>Alphaproteobacteria</taxon>
        <taxon>Hyphomicrobiales</taxon>
        <taxon>Stappiaceae</taxon>
        <taxon>Roseibium</taxon>
    </lineage>
</organism>